<dbReference type="EMBL" id="JACEIB010000026">
    <property type="protein sequence ID" value="MBA2935738.1"/>
    <property type="molecule type" value="Genomic_DNA"/>
</dbReference>
<comment type="caution">
    <text evidence="1">The sequence shown here is derived from an EMBL/GenBank/DDBJ whole genome shotgun (WGS) entry which is preliminary data.</text>
</comment>
<sequence>MDAEHILAAAIERKVRIRAVYNKGRVILAPHILYTRHDELYLDAVTVERDGAAPRETKLGTFKVQGLNDPRLDNYRFRPFAAFRPSDPKYAGATLATVQPH</sequence>
<evidence type="ECO:0000313" key="1">
    <source>
        <dbReference type="EMBL" id="MBA2935738.1"/>
    </source>
</evidence>
<keyword evidence="2" id="KW-1185">Reference proteome</keyword>
<evidence type="ECO:0000313" key="2">
    <source>
        <dbReference type="Proteomes" id="UP000570166"/>
    </source>
</evidence>
<reference evidence="1 2" key="1">
    <citation type="submission" date="2020-07" db="EMBL/GenBank/DDBJ databases">
        <authorList>
            <person name="Sun Q."/>
        </authorList>
    </citation>
    <scope>NUCLEOTIDE SEQUENCE [LARGE SCALE GENOMIC DNA]</scope>
    <source>
        <strain evidence="1 2">CGMCC 1.13654</strain>
    </source>
</reference>
<gene>
    <name evidence="1" type="ORF">HZF05_16775</name>
</gene>
<dbReference type="RefSeq" id="WP_160362940.1">
    <property type="nucleotide sequence ID" value="NZ_JACEIB010000026.1"/>
</dbReference>
<dbReference type="Proteomes" id="UP000570166">
    <property type="component" value="Unassembled WGS sequence"/>
</dbReference>
<protein>
    <recommendedName>
        <fullName evidence="3">WYL domain-containing protein</fullName>
    </recommendedName>
</protein>
<organism evidence="1 2">
    <name type="scientific">Sphingomonas chungangi</name>
    <dbReference type="NCBI Taxonomy" id="2683589"/>
    <lineage>
        <taxon>Bacteria</taxon>
        <taxon>Pseudomonadati</taxon>
        <taxon>Pseudomonadota</taxon>
        <taxon>Alphaproteobacteria</taxon>
        <taxon>Sphingomonadales</taxon>
        <taxon>Sphingomonadaceae</taxon>
        <taxon>Sphingomonas</taxon>
    </lineage>
</organism>
<accession>A0A838LE35</accession>
<evidence type="ECO:0008006" key="3">
    <source>
        <dbReference type="Google" id="ProtNLM"/>
    </source>
</evidence>
<name>A0A838LE35_9SPHN</name>
<dbReference type="AlphaFoldDB" id="A0A838LE35"/>
<proteinExistence type="predicted"/>